<dbReference type="InterPro" id="IPR036225">
    <property type="entry name" value="SRP/SRP_N"/>
</dbReference>
<comment type="catalytic activity">
    <reaction evidence="8 9">
        <text>GTP + H2O = GDP + phosphate + H(+)</text>
        <dbReference type="Rhea" id="RHEA:19669"/>
        <dbReference type="ChEBI" id="CHEBI:15377"/>
        <dbReference type="ChEBI" id="CHEBI:15378"/>
        <dbReference type="ChEBI" id="CHEBI:37565"/>
        <dbReference type="ChEBI" id="CHEBI:43474"/>
        <dbReference type="ChEBI" id="CHEBI:58189"/>
        <dbReference type="EC" id="3.6.5.4"/>
    </reaction>
</comment>
<dbReference type="GO" id="GO:0005525">
    <property type="term" value="F:GTP binding"/>
    <property type="evidence" value="ECO:0007669"/>
    <property type="project" value="UniProtKB-UniRule"/>
</dbReference>
<evidence type="ECO:0000313" key="11">
    <source>
        <dbReference type="EMBL" id="MCB8609310.1"/>
    </source>
</evidence>
<comment type="caution">
    <text evidence="12">The sequence shown here is derived from an EMBL/GenBank/DDBJ whole genome shotgun (WGS) entry which is preliminary data.</text>
</comment>
<keyword evidence="2 9" id="KW-0963">Cytoplasm</keyword>
<keyword evidence="5 9" id="KW-0342">GTP-binding</keyword>
<evidence type="ECO:0000313" key="13">
    <source>
        <dbReference type="Proteomes" id="UP000241201"/>
    </source>
</evidence>
<dbReference type="GO" id="GO:0005047">
    <property type="term" value="F:signal recognition particle binding"/>
    <property type="evidence" value="ECO:0007669"/>
    <property type="project" value="TreeGrafter"/>
</dbReference>
<dbReference type="Gene3D" id="3.40.50.300">
    <property type="entry name" value="P-loop containing nucleotide triphosphate hydrolases"/>
    <property type="match status" value="1"/>
</dbReference>
<dbReference type="HAMAP" id="MF_00920">
    <property type="entry name" value="FtsY"/>
    <property type="match status" value="1"/>
</dbReference>
<dbReference type="InterPro" id="IPR027417">
    <property type="entry name" value="P-loop_NTPase"/>
</dbReference>
<dbReference type="SMART" id="SM00382">
    <property type="entry name" value="AAA"/>
    <property type="match status" value="1"/>
</dbReference>
<comment type="similarity">
    <text evidence="9">Belongs to the GTP-binding SRP family. FtsY subfamily.</text>
</comment>
<name>A0A2T3G275_9FIRM</name>
<dbReference type="SMART" id="SM00963">
    <property type="entry name" value="SRP54_N"/>
    <property type="match status" value="1"/>
</dbReference>
<dbReference type="FunFam" id="1.20.120.140:FF:000002">
    <property type="entry name" value="Signal recognition particle receptor FtsY"/>
    <property type="match status" value="1"/>
</dbReference>
<evidence type="ECO:0000256" key="3">
    <source>
        <dbReference type="ARBA" id="ARBA00022741"/>
    </source>
</evidence>
<dbReference type="GO" id="GO:0005886">
    <property type="term" value="C:plasma membrane"/>
    <property type="evidence" value="ECO:0007669"/>
    <property type="project" value="UniProtKB-SubCell"/>
</dbReference>
<sequence length="328" mass="35951">MGFFKDIKEKLVGKSTKQNEKYVAGLDKSSSTFSDRINELAARFREINDEYFEELENILIMADVGVSMVMKIVSEIKAEVRIQNITDPREINDIIVDKMFVIYANESVMSTKINYAPEGLTVILMVGVNGAGKTTTIGKLAHRIVHDEGKKVIVAAGDTFRAGAIDQLAVWAERVGVDIIKGKEGGDPSAVVFDALNRAKETGADVLICDTAGRLQNKVNLMNELEKMNRIIKRVVPEGPHETLLVVDATTGQNGVSQAIEFSKITDITGIVLTKMDGTAKGGIVLSIKDQLNIPVKFIGLGEQVDDLQEFDLEQYIYGLCKGLVEEV</sequence>
<evidence type="ECO:0000313" key="12">
    <source>
        <dbReference type="EMBL" id="PST41617.1"/>
    </source>
</evidence>
<dbReference type="EC" id="3.6.5.4" evidence="9"/>
<evidence type="ECO:0000256" key="2">
    <source>
        <dbReference type="ARBA" id="ARBA00022490"/>
    </source>
</evidence>
<keyword evidence="13" id="KW-1185">Reference proteome</keyword>
<proteinExistence type="inferred from homology"/>
<evidence type="ECO:0000256" key="5">
    <source>
        <dbReference type="ARBA" id="ARBA00023134"/>
    </source>
</evidence>
<keyword evidence="3 9" id="KW-0547">Nucleotide-binding</keyword>
<dbReference type="InterPro" id="IPR003593">
    <property type="entry name" value="AAA+_ATPase"/>
</dbReference>
<dbReference type="SUPFAM" id="SSF52540">
    <property type="entry name" value="P-loop containing nucleoside triphosphate hydrolases"/>
    <property type="match status" value="1"/>
</dbReference>
<evidence type="ECO:0000256" key="1">
    <source>
        <dbReference type="ARBA" id="ARBA00022475"/>
    </source>
</evidence>
<comment type="subcellular location">
    <subcellularLocation>
        <location evidence="9">Cell membrane</location>
        <topology evidence="9">Peripheral membrane protein</topology>
        <orientation evidence="9">Cytoplasmic side</orientation>
    </subcellularLocation>
    <subcellularLocation>
        <location evidence="9">Cytoplasm</location>
    </subcellularLocation>
</comment>
<dbReference type="Proteomes" id="UP000241201">
    <property type="component" value="Unassembled WGS sequence"/>
</dbReference>
<feature type="binding site" evidence="9">
    <location>
        <begin position="210"/>
        <end position="214"/>
    </location>
    <ligand>
        <name>GTP</name>
        <dbReference type="ChEBI" id="CHEBI:37565"/>
    </ligand>
</feature>
<comment type="subunit">
    <text evidence="9">Part of the signal recognition particle protein translocation system, which is composed of SRP and FtsY.</text>
</comment>
<dbReference type="Pfam" id="PF02881">
    <property type="entry name" value="SRP54_N"/>
    <property type="match status" value="1"/>
</dbReference>
<dbReference type="EMBL" id="PYLP01000002">
    <property type="protein sequence ID" value="PST41617.1"/>
    <property type="molecule type" value="Genomic_DNA"/>
</dbReference>
<dbReference type="SUPFAM" id="SSF47364">
    <property type="entry name" value="Domain of the SRP/SRP receptor G-proteins"/>
    <property type="match status" value="1"/>
</dbReference>
<dbReference type="PANTHER" id="PTHR43134:SF1">
    <property type="entry name" value="SIGNAL RECOGNITION PARTICLE RECEPTOR SUBUNIT ALPHA"/>
    <property type="match status" value="1"/>
</dbReference>
<dbReference type="GO" id="GO:0006614">
    <property type="term" value="P:SRP-dependent cotranslational protein targeting to membrane"/>
    <property type="evidence" value="ECO:0007669"/>
    <property type="project" value="InterPro"/>
</dbReference>
<dbReference type="NCBIfam" id="TIGR00064">
    <property type="entry name" value="ftsY"/>
    <property type="match status" value="1"/>
</dbReference>
<dbReference type="PROSITE" id="PS00300">
    <property type="entry name" value="SRP54"/>
    <property type="match status" value="1"/>
</dbReference>
<accession>A0A2T3G275</accession>
<dbReference type="InterPro" id="IPR000897">
    <property type="entry name" value="SRP54_GTPase_dom"/>
</dbReference>
<dbReference type="Gene3D" id="1.20.120.140">
    <property type="entry name" value="Signal recognition particle SRP54, nucleotide-binding domain"/>
    <property type="match status" value="1"/>
</dbReference>
<keyword evidence="4 9" id="KW-0378">Hydrolase</keyword>
<evidence type="ECO:0000256" key="9">
    <source>
        <dbReference type="HAMAP-Rule" id="MF_00920"/>
    </source>
</evidence>
<dbReference type="InterPro" id="IPR042101">
    <property type="entry name" value="SRP54_N_sf"/>
</dbReference>
<dbReference type="Proteomes" id="UP001198439">
    <property type="component" value="Unassembled WGS sequence"/>
</dbReference>
<feature type="domain" description="SRP54-type proteins GTP-binding" evidence="10">
    <location>
        <begin position="295"/>
        <end position="308"/>
    </location>
</feature>
<keyword evidence="6 9" id="KW-0472">Membrane</keyword>
<comment type="function">
    <text evidence="9">Involved in targeting and insertion of nascent membrane proteins into the cytoplasmic membrane. Acts as a receptor for the complex formed by the signal recognition particle (SRP) and the ribosome-nascent chain (RNC).</text>
</comment>
<dbReference type="RefSeq" id="WP_106987149.1">
    <property type="nucleotide sequence ID" value="NZ_DAWBWI010000351.1"/>
</dbReference>
<reference evidence="13" key="1">
    <citation type="submission" date="2018-03" db="EMBL/GenBank/DDBJ databases">
        <title>Lachnoclostridium SNUG30370 gen.nov., sp.nov., isolated from human faeces.</title>
        <authorList>
            <person name="Seo B."/>
            <person name="Jeon K."/>
            <person name="Ko G."/>
        </authorList>
    </citation>
    <scope>NUCLEOTIDE SEQUENCE [LARGE SCALE GENOMIC DNA]</scope>
    <source>
        <strain evidence="13">SNUG30370</strain>
    </source>
</reference>
<gene>
    <name evidence="9 11" type="primary">ftsY</name>
    <name evidence="12" type="ORF">C7U55_02190</name>
    <name evidence="11" type="ORF">LJD69_01715</name>
</gene>
<evidence type="ECO:0000256" key="8">
    <source>
        <dbReference type="ARBA" id="ARBA00048027"/>
    </source>
</evidence>
<evidence type="ECO:0000259" key="10">
    <source>
        <dbReference type="PROSITE" id="PS00300"/>
    </source>
</evidence>
<evidence type="ECO:0000256" key="7">
    <source>
        <dbReference type="ARBA" id="ARBA00023170"/>
    </source>
</evidence>
<dbReference type="SMART" id="SM00962">
    <property type="entry name" value="SRP54"/>
    <property type="match status" value="1"/>
</dbReference>
<organism evidence="12 13">
    <name type="scientific">Faecalibacillus faecis</name>
    <dbReference type="NCBI Taxonomy" id="1982628"/>
    <lineage>
        <taxon>Bacteria</taxon>
        <taxon>Bacillati</taxon>
        <taxon>Bacillota</taxon>
        <taxon>Erysipelotrichia</taxon>
        <taxon>Erysipelotrichales</taxon>
        <taxon>Coprobacillaceae</taxon>
        <taxon>Faecalibacillus</taxon>
    </lineage>
</organism>
<keyword evidence="1 9" id="KW-1003">Cell membrane</keyword>
<evidence type="ECO:0000256" key="6">
    <source>
        <dbReference type="ARBA" id="ARBA00023136"/>
    </source>
</evidence>
<dbReference type="PANTHER" id="PTHR43134">
    <property type="entry name" value="SIGNAL RECOGNITION PARTICLE RECEPTOR SUBUNIT ALPHA"/>
    <property type="match status" value="1"/>
</dbReference>
<dbReference type="GeneID" id="77469916"/>
<reference evidence="11" key="3">
    <citation type="submission" date="2021-10" db="EMBL/GenBank/DDBJ databases">
        <title>Collection of gut derived symbiotic bacterial strains cultured from healthy donors.</title>
        <authorList>
            <person name="Lin H."/>
            <person name="Littmann E."/>
            <person name="Kohout C."/>
            <person name="Pamer E.G."/>
        </authorList>
    </citation>
    <scope>NUCLEOTIDE SEQUENCE</scope>
    <source>
        <strain evidence="11">DFI.4.48</strain>
    </source>
</reference>
<protein>
    <recommendedName>
        <fullName evidence="9">Signal recognition particle receptor FtsY</fullName>
        <shortName evidence="9">SRP receptor</shortName>
        <ecNumber evidence="9">3.6.5.4</ecNumber>
    </recommendedName>
</protein>
<reference evidence="12" key="2">
    <citation type="journal article" date="2019" name="Int. J. Syst. Evol. Microbiol.">
        <title>Faecalibacillus intestinalis gen. nov., sp. nov. and Faecalibacillus faecis sp. nov., isolated from human faeces.</title>
        <authorList>
            <person name="Seo B."/>
            <person name="Jeon K."/>
            <person name="Baek I."/>
            <person name="Lee Y.M."/>
            <person name="Baek K."/>
            <person name="Ko G."/>
        </authorList>
    </citation>
    <scope>NUCLEOTIDE SEQUENCE</scope>
    <source>
        <strain evidence="12">SNUG30370</strain>
    </source>
</reference>
<dbReference type="GO" id="GO:0005737">
    <property type="term" value="C:cytoplasm"/>
    <property type="evidence" value="ECO:0007669"/>
    <property type="project" value="UniProtKB-SubCell"/>
</dbReference>
<dbReference type="Pfam" id="PF00448">
    <property type="entry name" value="SRP54"/>
    <property type="match status" value="1"/>
</dbReference>
<dbReference type="InterPro" id="IPR004390">
    <property type="entry name" value="SR_rcpt_FtsY"/>
</dbReference>
<dbReference type="GO" id="GO:0003924">
    <property type="term" value="F:GTPase activity"/>
    <property type="evidence" value="ECO:0007669"/>
    <property type="project" value="UniProtKB-UniRule"/>
</dbReference>
<feature type="binding site" evidence="9">
    <location>
        <begin position="274"/>
        <end position="277"/>
    </location>
    <ligand>
        <name>GTP</name>
        <dbReference type="ChEBI" id="CHEBI:37565"/>
    </ligand>
</feature>
<dbReference type="CDD" id="cd17874">
    <property type="entry name" value="FtsY"/>
    <property type="match status" value="1"/>
</dbReference>
<dbReference type="FunFam" id="3.40.50.300:FF:000053">
    <property type="entry name" value="Signal recognition particle receptor FtsY"/>
    <property type="match status" value="1"/>
</dbReference>
<dbReference type="InterPro" id="IPR013822">
    <property type="entry name" value="Signal_recog_particl_SRP54_hlx"/>
</dbReference>
<evidence type="ECO:0000256" key="4">
    <source>
        <dbReference type="ARBA" id="ARBA00022801"/>
    </source>
</evidence>
<feature type="binding site" evidence="9">
    <location>
        <begin position="127"/>
        <end position="134"/>
    </location>
    <ligand>
        <name>GTP</name>
        <dbReference type="ChEBI" id="CHEBI:37565"/>
    </ligand>
</feature>
<keyword evidence="7 9" id="KW-0675">Receptor</keyword>
<dbReference type="AlphaFoldDB" id="A0A2T3G275"/>
<dbReference type="EMBL" id="JAJDKZ010000003">
    <property type="protein sequence ID" value="MCB8609310.1"/>
    <property type="molecule type" value="Genomic_DNA"/>
</dbReference>